<dbReference type="RefSeq" id="XP_029236637.1">
    <property type="nucleotide sequence ID" value="XM_029383520.1"/>
</dbReference>
<reference evidence="2 3" key="1">
    <citation type="journal article" date="2018" name="BMC Genomics">
        <title>Genomic comparison of Trypanosoma conorhini and Trypanosoma rangeli to Trypanosoma cruzi strains of high and low virulence.</title>
        <authorList>
            <person name="Bradwell K.R."/>
            <person name="Koparde V.N."/>
            <person name="Matveyev A.V."/>
            <person name="Serrano M.G."/>
            <person name="Alves J.M."/>
            <person name="Parikh H."/>
            <person name="Huang B."/>
            <person name="Lee V."/>
            <person name="Espinosa-Alvarez O."/>
            <person name="Ortiz P.A."/>
            <person name="Costa-Martins A.G."/>
            <person name="Teixeira M.M."/>
            <person name="Buck G.A."/>
        </authorList>
    </citation>
    <scope>NUCLEOTIDE SEQUENCE [LARGE SCALE GENOMIC DNA]</scope>
    <source>
        <strain evidence="2 3">AM80</strain>
    </source>
</reference>
<accession>A0A3R7N876</accession>
<gene>
    <name evidence="2" type="ORF">TraAM80_06687</name>
</gene>
<dbReference type="VEuPathDB" id="TriTrypDB:TRSC58_06508"/>
<dbReference type="Proteomes" id="UP000283634">
    <property type="component" value="Unassembled WGS sequence"/>
</dbReference>
<dbReference type="PANTHER" id="PTHR31126">
    <property type="entry name" value="TYROSINE-PROTEIN PHOSPHATASE"/>
    <property type="match status" value="1"/>
</dbReference>
<dbReference type="OMA" id="WEVNCSH"/>
<organism evidence="2 3">
    <name type="scientific">Trypanosoma rangeli</name>
    <dbReference type="NCBI Taxonomy" id="5698"/>
    <lineage>
        <taxon>Eukaryota</taxon>
        <taxon>Discoba</taxon>
        <taxon>Euglenozoa</taxon>
        <taxon>Kinetoplastea</taxon>
        <taxon>Metakinetoplastina</taxon>
        <taxon>Trypanosomatida</taxon>
        <taxon>Trypanosomatidae</taxon>
        <taxon>Trypanosoma</taxon>
        <taxon>Herpetosoma</taxon>
    </lineage>
</organism>
<evidence type="ECO:0000313" key="2">
    <source>
        <dbReference type="EMBL" id="RNF01967.1"/>
    </source>
</evidence>
<dbReference type="SUPFAM" id="SSF52799">
    <property type="entry name" value="(Phosphotyrosine protein) phosphatases II"/>
    <property type="match status" value="1"/>
</dbReference>
<proteinExistence type="predicted"/>
<keyword evidence="3" id="KW-1185">Reference proteome</keyword>
<dbReference type="Pfam" id="PF03162">
    <property type="entry name" value="Y_phosphatase2"/>
    <property type="match status" value="1"/>
</dbReference>
<name>A0A3R7N876_TRYRA</name>
<dbReference type="PANTHER" id="PTHR31126:SF14">
    <property type="entry name" value="TYROSINE-PROTEIN PHOSPHATASE OCA6-RELATED"/>
    <property type="match status" value="1"/>
</dbReference>
<dbReference type="EMBL" id="MKGL01000252">
    <property type="protein sequence ID" value="RNF01967.1"/>
    <property type="molecule type" value="Genomic_DNA"/>
</dbReference>
<evidence type="ECO:0000256" key="1">
    <source>
        <dbReference type="SAM" id="MobiDB-lite"/>
    </source>
</evidence>
<dbReference type="CDD" id="cd17663">
    <property type="entry name" value="PFA-DSP_Oca6"/>
    <property type="match status" value="1"/>
</dbReference>
<dbReference type="OrthoDB" id="6375174at2759"/>
<dbReference type="GO" id="GO:0004725">
    <property type="term" value="F:protein tyrosine phosphatase activity"/>
    <property type="evidence" value="ECO:0007669"/>
    <property type="project" value="UniProtKB-EC"/>
</dbReference>
<comment type="caution">
    <text evidence="2">The sequence shown here is derived from an EMBL/GenBank/DDBJ whole genome shotgun (WGS) entry which is preliminary data.</text>
</comment>
<evidence type="ECO:0000313" key="3">
    <source>
        <dbReference type="Proteomes" id="UP000283634"/>
    </source>
</evidence>
<dbReference type="FunFam" id="3.90.190.10:FF:000084">
    <property type="entry name" value="Tyrosine phospatase-like protein"/>
    <property type="match status" value="1"/>
</dbReference>
<keyword evidence="2" id="KW-0378">Hydrolase</keyword>
<sequence length="504" mass="54690">MDGSHTRCGADATSLPDPTLLNVVPPLRFAMVEEGVYRGAYPTLRNFPFLRGLGLRTIVSLIPEEPTYDLSCFAAAENITLRYIRAERYKGEVQLLPTEMSEVLQLLINVEQHPIYVHCLDGRHVVGLVIMGLRKLQFWEVNCSHLEYQRFTRSVQDEVAFIADYSGPIVVPMHIPSWLWRGAWCDDSGKPKRIHVGIRLKFPSVLRSTENTDGAAAGPSWGRDSASGSFATSGTRELTPERLASFVQAGDVASISILHTAIVASSTGDGTDSRLAYVDLPSVTPAQLVGLANDARHAACAIQTEKSLAADLRFLSLRTSAETVLAPSPTTTAASSLLPSSSRGWDMWETLSTAGGVPRAGSSATAGFTSNTTGVGSEFSALSHPTTQRGTPPVTCVSLGEAEDDISGVHFSMQHSLRGVANISLQRGNEWNFSPASLAKYSSRLQRNAQYIVAEAAGYGPPVDSGSNSKKKSDENLFSTYIYIYMYYLRVVGKLCLCLRLYLV</sequence>
<dbReference type="Gene3D" id="3.90.190.10">
    <property type="entry name" value="Protein tyrosine phosphatase superfamily"/>
    <property type="match status" value="1"/>
</dbReference>
<protein>
    <submittedName>
        <fullName evidence="2">Putative tyrosine phospatase-like protein</fullName>
        <ecNumber evidence="2">3.1.3.48</ecNumber>
    </submittedName>
</protein>
<dbReference type="EC" id="3.1.3.48" evidence="2"/>
<dbReference type="GeneID" id="40330620"/>
<dbReference type="AlphaFoldDB" id="A0A3R7N876"/>
<feature type="region of interest" description="Disordered" evidence="1">
    <location>
        <begin position="211"/>
        <end position="234"/>
    </location>
</feature>
<dbReference type="InterPro" id="IPR004861">
    <property type="entry name" value="Siw14-like"/>
</dbReference>
<dbReference type="InterPro" id="IPR029021">
    <property type="entry name" value="Prot-tyrosine_phosphatase-like"/>
</dbReference>